<protein>
    <submittedName>
        <fullName evidence="1">Tetratricopeptide repeat-containing protein</fullName>
    </submittedName>
</protein>
<reference evidence="2" key="1">
    <citation type="submission" date="2016-10" db="EMBL/GenBank/DDBJ databases">
        <authorList>
            <person name="Varghese N."/>
            <person name="Submissions S."/>
        </authorList>
    </citation>
    <scope>NUCLEOTIDE SEQUENCE [LARGE SCALE GENOMIC DNA]</scope>
    <source>
        <strain evidence="2">CGMCC 1.3566</strain>
    </source>
</reference>
<proteinExistence type="predicted"/>
<gene>
    <name evidence="1" type="ORF">SAMN05421676_108139</name>
</gene>
<dbReference type="SMART" id="SM00028">
    <property type="entry name" value="TPR"/>
    <property type="match status" value="3"/>
</dbReference>
<dbReference type="InterPro" id="IPR019734">
    <property type="entry name" value="TPR_rpt"/>
</dbReference>
<keyword evidence="2" id="KW-1185">Reference proteome</keyword>
<dbReference type="SUPFAM" id="SSF48452">
    <property type="entry name" value="TPR-like"/>
    <property type="match status" value="1"/>
</dbReference>
<accession>A0A1I0HD20</accession>
<organism evidence="1 2">
    <name type="scientific">Salinibacillus kushneri</name>
    <dbReference type="NCBI Taxonomy" id="237682"/>
    <lineage>
        <taxon>Bacteria</taxon>
        <taxon>Bacillati</taxon>
        <taxon>Bacillota</taxon>
        <taxon>Bacilli</taxon>
        <taxon>Bacillales</taxon>
        <taxon>Bacillaceae</taxon>
        <taxon>Salinibacillus</taxon>
    </lineage>
</organism>
<dbReference type="Proteomes" id="UP000199095">
    <property type="component" value="Unassembled WGS sequence"/>
</dbReference>
<dbReference type="Pfam" id="PF13181">
    <property type="entry name" value="TPR_8"/>
    <property type="match status" value="2"/>
</dbReference>
<dbReference type="Gene3D" id="1.25.40.10">
    <property type="entry name" value="Tetratricopeptide repeat domain"/>
    <property type="match status" value="1"/>
</dbReference>
<name>A0A1I0HD20_9BACI</name>
<dbReference type="EMBL" id="FOHJ01000008">
    <property type="protein sequence ID" value="SET80885.1"/>
    <property type="molecule type" value="Genomic_DNA"/>
</dbReference>
<dbReference type="STRING" id="237682.SAMN05421676_108139"/>
<dbReference type="OrthoDB" id="443517at2"/>
<sequence>MYALSFLGTFCLSLGQLDESISNYSRVIKLAEETNMLDIKASSLMGKGKVLFKKELYNESLLLTQESYEIFLSIGSDDYHLLLHNIASIKMKIGDIRESLKFFNKCLEYYEKHDMYFNKASLQVMNYTKN</sequence>
<evidence type="ECO:0000313" key="2">
    <source>
        <dbReference type="Proteomes" id="UP000199095"/>
    </source>
</evidence>
<dbReference type="InterPro" id="IPR011990">
    <property type="entry name" value="TPR-like_helical_dom_sf"/>
</dbReference>
<dbReference type="AlphaFoldDB" id="A0A1I0HD20"/>
<evidence type="ECO:0000313" key="1">
    <source>
        <dbReference type="EMBL" id="SET80885.1"/>
    </source>
</evidence>